<protein>
    <submittedName>
        <fullName evidence="2">Uncharacterized protein</fullName>
    </submittedName>
</protein>
<proteinExistence type="predicted"/>
<evidence type="ECO:0000313" key="2">
    <source>
        <dbReference type="EMBL" id="RKP31122.1"/>
    </source>
</evidence>
<dbReference type="AlphaFoldDB" id="A0A4P9ZFA0"/>
<feature type="region of interest" description="Disordered" evidence="1">
    <location>
        <begin position="76"/>
        <end position="103"/>
    </location>
</feature>
<sequence>MNTHPFVHSHMPTQPYALLAMANPLDDILAFSRKQLLAHELQLPLGKEDPQQEAASEVKSGHTDVLKTALKGALINDRPGSPKMHMPSFLPDPELQNQSPENLAQNNQKQLANMSLSDKNDTNSDPLACHANKIMRMAMDTTMIESFCNSSISLNFLNLDESIHKLAEGGKQSRSQNKRGTLLDYQRAARVEISAADLEDAISNPIR</sequence>
<dbReference type="EMBL" id="ML004446">
    <property type="protein sequence ID" value="RKP31122.1"/>
    <property type="molecule type" value="Genomic_DNA"/>
</dbReference>
<evidence type="ECO:0000313" key="3">
    <source>
        <dbReference type="Proteomes" id="UP000268321"/>
    </source>
</evidence>
<keyword evidence="3" id="KW-1185">Reference proteome</keyword>
<reference evidence="3" key="1">
    <citation type="journal article" date="2018" name="Nat. Microbiol.">
        <title>Leveraging single-cell genomics to expand the fungal tree of life.</title>
        <authorList>
            <person name="Ahrendt S.R."/>
            <person name="Quandt C.A."/>
            <person name="Ciobanu D."/>
            <person name="Clum A."/>
            <person name="Salamov A."/>
            <person name="Andreopoulos B."/>
            <person name="Cheng J.F."/>
            <person name="Woyke T."/>
            <person name="Pelin A."/>
            <person name="Henrissat B."/>
            <person name="Reynolds N.K."/>
            <person name="Benny G.L."/>
            <person name="Smith M.E."/>
            <person name="James T.Y."/>
            <person name="Grigoriev I.V."/>
        </authorList>
    </citation>
    <scope>NUCLEOTIDE SEQUENCE [LARGE SCALE GENOMIC DNA]</scope>
    <source>
        <strain evidence="3">Baker2002</strain>
    </source>
</reference>
<accession>A0A4P9ZFA0</accession>
<dbReference type="Proteomes" id="UP000268321">
    <property type="component" value="Unassembled WGS sequence"/>
</dbReference>
<name>A0A4P9ZFA0_9ASCO</name>
<gene>
    <name evidence="2" type="ORF">METBISCDRAFT_22670</name>
</gene>
<evidence type="ECO:0000256" key="1">
    <source>
        <dbReference type="SAM" id="MobiDB-lite"/>
    </source>
</evidence>
<dbReference type="OrthoDB" id="4096130at2759"/>
<organism evidence="2 3">
    <name type="scientific">Metschnikowia bicuspidata</name>
    <dbReference type="NCBI Taxonomy" id="27322"/>
    <lineage>
        <taxon>Eukaryota</taxon>
        <taxon>Fungi</taxon>
        <taxon>Dikarya</taxon>
        <taxon>Ascomycota</taxon>
        <taxon>Saccharomycotina</taxon>
        <taxon>Pichiomycetes</taxon>
        <taxon>Metschnikowiaceae</taxon>
        <taxon>Metschnikowia</taxon>
    </lineage>
</organism>